<dbReference type="EMBL" id="ML119142">
    <property type="protein sequence ID" value="RPB10616.1"/>
    <property type="molecule type" value="Genomic_DNA"/>
</dbReference>
<keyword evidence="7" id="KW-0963">Cytoplasm</keyword>
<evidence type="ECO:0000256" key="10">
    <source>
        <dbReference type="ARBA" id="ARBA00022753"/>
    </source>
</evidence>
<feature type="domain" description="EH" evidence="19">
    <location>
        <begin position="10"/>
        <end position="100"/>
    </location>
</feature>
<keyword evidence="12 18" id="KW-0175">Coiled coil</keyword>
<evidence type="ECO:0000256" key="16">
    <source>
        <dbReference type="ARBA" id="ARBA00025194"/>
    </source>
</evidence>
<dbReference type="GO" id="GO:0016197">
    <property type="term" value="P:endosomal transport"/>
    <property type="evidence" value="ECO:0007669"/>
    <property type="project" value="TreeGrafter"/>
</dbReference>
<dbReference type="GO" id="GO:0007015">
    <property type="term" value="P:actin filament organization"/>
    <property type="evidence" value="ECO:0007669"/>
    <property type="project" value="InterPro"/>
</dbReference>
<dbReference type="OrthoDB" id="1716625at2759"/>
<evidence type="ECO:0000256" key="2">
    <source>
        <dbReference type="ARBA" id="ARBA00004134"/>
    </source>
</evidence>
<dbReference type="InterPro" id="IPR025604">
    <property type="entry name" value="End3"/>
</dbReference>
<evidence type="ECO:0000256" key="13">
    <source>
        <dbReference type="ARBA" id="ARBA00023136"/>
    </source>
</evidence>
<gene>
    <name evidence="21" type="ORF">P167DRAFT_566517</name>
</gene>
<sequence>MASKPISEADIGKYWEIFSAHSRDGKRITGDQAYGMLKNSGLNEDQLAKIWDLADVDKDGDLDFEEFCVAMRLIFDLVNGELKAVPTKLPAFLVPESKAHLVTASDALSNDPPQFERMEDFEDDTVGLKDGFDWYMSPGDKSKYEGIYLANAGDHGQIQFSALDGLYDSINVPDTDIRFAWNLVNPSSSPSIGKDQALVFLHILNGRHEGYRIPRTVPASLRATFQKNQINYDLDKVKDTGRGLGSGRRDMNTISGKKEAFGESYLTRLGVGGRGNFKHSGTDFSSTKDKDWEEVRLKRELADLETKIAEAEAAAEKRRNRDKYGSSGSKAALVKRELEQMLDYKRRTLRDLEDGGGSAKGGADLKSVREDLEMVRMQVDAVEQHLREREGVLQGVLDEIEEEKGKR</sequence>
<dbReference type="SUPFAM" id="SSF47473">
    <property type="entry name" value="EF-hand"/>
    <property type="match status" value="2"/>
</dbReference>
<organism evidence="21 22">
    <name type="scientific">Morchella conica CCBAS932</name>
    <dbReference type="NCBI Taxonomy" id="1392247"/>
    <lineage>
        <taxon>Eukaryota</taxon>
        <taxon>Fungi</taxon>
        <taxon>Dikarya</taxon>
        <taxon>Ascomycota</taxon>
        <taxon>Pezizomycotina</taxon>
        <taxon>Pezizomycetes</taxon>
        <taxon>Pezizales</taxon>
        <taxon>Morchellaceae</taxon>
        <taxon>Morchella</taxon>
    </lineage>
</organism>
<dbReference type="InterPro" id="IPR018247">
    <property type="entry name" value="EF_Hand_1_Ca_BS"/>
</dbReference>
<comment type="function">
    <text evidence="16">Component of the PAN1 actin cytoskeleton-regulatory complex required for the internalization of endosomes during actin-coupled endocytosis. The complex links the site of endocytosis to the cell membrane-associated actin cytoskeleton. Mediates uptake of external molecules and vacuolar degradation of plasma membrane proteins. Plays a role in the proper organization of the cell membrane-associated actin cytoskeleton and promotes its destabilization.</text>
</comment>
<comment type="similarity">
    <text evidence="4">Belongs to the END3 family.</text>
</comment>
<dbReference type="Pfam" id="PF12763">
    <property type="entry name" value="EH"/>
    <property type="match status" value="1"/>
</dbReference>
<proteinExistence type="inferred from homology"/>
<dbReference type="InterPro" id="IPR000261">
    <property type="entry name" value="EH_dom"/>
</dbReference>
<evidence type="ECO:0000256" key="7">
    <source>
        <dbReference type="ARBA" id="ARBA00022490"/>
    </source>
</evidence>
<dbReference type="InterPro" id="IPR002048">
    <property type="entry name" value="EF_hand_dom"/>
</dbReference>
<evidence type="ECO:0000313" key="21">
    <source>
        <dbReference type="EMBL" id="RPB10616.1"/>
    </source>
</evidence>
<keyword evidence="10" id="KW-0967">Endosome</keyword>
<feature type="domain" description="EF-hand" evidence="20">
    <location>
        <begin position="42"/>
        <end position="77"/>
    </location>
</feature>
<evidence type="ECO:0000256" key="1">
    <source>
        <dbReference type="ARBA" id="ARBA00004125"/>
    </source>
</evidence>
<dbReference type="SMART" id="SM00054">
    <property type="entry name" value="EFh"/>
    <property type="match status" value="1"/>
</dbReference>
<accession>A0A3N4KJ78</accession>
<evidence type="ECO:0000259" key="20">
    <source>
        <dbReference type="PROSITE" id="PS50222"/>
    </source>
</evidence>
<dbReference type="FunCoup" id="A0A3N4KJ78">
    <property type="interactions" value="100"/>
</dbReference>
<evidence type="ECO:0000256" key="4">
    <source>
        <dbReference type="ARBA" id="ARBA00009909"/>
    </source>
</evidence>
<comment type="subcellular location">
    <subcellularLocation>
        <location evidence="3">Cell membrane</location>
        <topology evidence="3">Peripheral membrane protein</topology>
        <orientation evidence="3">Cytoplasmic side</orientation>
    </subcellularLocation>
    <subcellularLocation>
        <location evidence="2">Cytoplasm</location>
        <location evidence="2">Cytoskeleton</location>
        <location evidence="2">Actin patch</location>
    </subcellularLocation>
    <subcellularLocation>
        <location evidence="1">Endosome membrane</location>
        <topology evidence="1">Peripheral membrane protein</topology>
        <orientation evidence="1">Cytoplasmic side</orientation>
    </subcellularLocation>
</comment>
<evidence type="ECO:0000313" key="22">
    <source>
        <dbReference type="Proteomes" id="UP000277580"/>
    </source>
</evidence>
<keyword evidence="22" id="KW-1185">Reference proteome</keyword>
<dbReference type="PROSITE" id="PS50031">
    <property type="entry name" value="EH"/>
    <property type="match status" value="2"/>
</dbReference>
<dbReference type="Gene3D" id="1.10.238.10">
    <property type="entry name" value="EF-hand"/>
    <property type="match status" value="2"/>
</dbReference>
<evidence type="ECO:0000256" key="8">
    <source>
        <dbReference type="ARBA" id="ARBA00022583"/>
    </source>
</evidence>
<dbReference type="Pfam" id="PF12761">
    <property type="entry name" value="End3"/>
    <property type="match status" value="1"/>
</dbReference>
<dbReference type="STRING" id="1392247.A0A3N4KJ78"/>
<evidence type="ECO:0000256" key="18">
    <source>
        <dbReference type="SAM" id="Coils"/>
    </source>
</evidence>
<dbReference type="GO" id="GO:0006897">
    <property type="term" value="P:endocytosis"/>
    <property type="evidence" value="ECO:0007669"/>
    <property type="project" value="UniProtKB-KW"/>
</dbReference>
<dbReference type="SMART" id="SM00027">
    <property type="entry name" value="EH"/>
    <property type="match status" value="2"/>
</dbReference>
<dbReference type="GO" id="GO:0005509">
    <property type="term" value="F:calcium ion binding"/>
    <property type="evidence" value="ECO:0007669"/>
    <property type="project" value="InterPro"/>
</dbReference>
<keyword evidence="6" id="KW-1003">Cell membrane</keyword>
<dbReference type="InterPro" id="IPR011992">
    <property type="entry name" value="EF-hand-dom_pair"/>
</dbReference>
<evidence type="ECO:0000256" key="17">
    <source>
        <dbReference type="ARBA" id="ARBA00029684"/>
    </source>
</evidence>
<dbReference type="AlphaFoldDB" id="A0A3N4KJ78"/>
<dbReference type="PANTHER" id="PTHR11216:SF74">
    <property type="entry name" value="ACTIN CYTOSKELETON-REGULATORY COMPLEX PROTEIN END3"/>
    <property type="match status" value="1"/>
</dbReference>
<dbReference type="PANTHER" id="PTHR11216">
    <property type="entry name" value="EH DOMAIN"/>
    <property type="match status" value="1"/>
</dbReference>
<dbReference type="GO" id="GO:0003779">
    <property type="term" value="F:actin binding"/>
    <property type="evidence" value="ECO:0007669"/>
    <property type="project" value="UniProtKB-KW"/>
</dbReference>
<keyword evidence="15" id="KW-0206">Cytoskeleton</keyword>
<evidence type="ECO:0000256" key="3">
    <source>
        <dbReference type="ARBA" id="ARBA00004413"/>
    </source>
</evidence>
<feature type="domain" description="EH" evidence="19">
    <location>
        <begin position="140"/>
        <end position="228"/>
    </location>
</feature>
<dbReference type="InParanoid" id="A0A3N4KJ78"/>
<protein>
    <recommendedName>
        <fullName evidence="17">Endocytosis protein 3</fullName>
    </recommendedName>
</protein>
<evidence type="ECO:0000256" key="15">
    <source>
        <dbReference type="ARBA" id="ARBA00023212"/>
    </source>
</evidence>
<dbReference type="GO" id="GO:0005886">
    <property type="term" value="C:plasma membrane"/>
    <property type="evidence" value="ECO:0007669"/>
    <property type="project" value="UniProtKB-SubCell"/>
</dbReference>
<keyword evidence="11" id="KW-0106">Calcium</keyword>
<dbReference type="PROSITE" id="PS50222">
    <property type="entry name" value="EF_HAND_2"/>
    <property type="match status" value="1"/>
</dbReference>
<evidence type="ECO:0000256" key="12">
    <source>
        <dbReference type="ARBA" id="ARBA00023054"/>
    </source>
</evidence>
<feature type="coiled-coil region" evidence="18">
    <location>
        <begin position="294"/>
        <end position="385"/>
    </location>
</feature>
<dbReference type="Proteomes" id="UP000277580">
    <property type="component" value="Unassembled WGS sequence"/>
</dbReference>
<keyword evidence="13" id="KW-0472">Membrane</keyword>
<evidence type="ECO:0000256" key="9">
    <source>
        <dbReference type="ARBA" id="ARBA00022737"/>
    </source>
</evidence>
<dbReference type="GO" id="GO:0010008">
    <property type="term" value="C:endosome membrane"/>
    <property type="evidence" value="ECO:0007669"/>
    <property type="project" value="UniProtKB-SubCell"/>
</dbReference>
<evidence type="ECO:0000259" key="19">
    <source>
        <dbReference type="PROSITE" id="PS50031"/>
    </source>
</evidence>
<reference evidence="21 22" key="1">
    <citation type="journal article" date="2018" name="Nat. Ecol. Evol.">
        <title>Pezizomycetes genomes reveal the molecular basis of ectomycorrhizal truffle lifestyle.</title>
        <authorList>
            <person name="Murat C."/>
            <person name="Payen T."/>
            <person name="Noel B."/>
            <person name="Kuo A."/>
            <person name="Morin E."/>
            <person name="Chen J."/>
            <person name="Kohler A."/>
            <person name="Krizsan K."/>
            <person name="Balestrini R."/>
            <person name="Da Silva C."/>
            <person name="Montanini B."/>
            <person name="Hainaut M."/>
            <person name="Levati E."/>
            <person name="Barry K.W."/>
            <person name="Belfiori B."/>
            <person name="Cichocki N."/>
            <person name="Clum A."/>
            <person name="Dockter R.B."/>
            <person name="Fauchery L."/>
            <person name="Guy J."/>
            <person name="Iotti M."/>
            <person name="Le Tacon F."/>
            <person name="Lindquist E.A."/>
            <person name="Lipzen A."/>
            <person name="Malagnac F."/>
            <person name="Mello A."/>
            <person name="Molinier V."/>
            <person name="Miyauchi S."/>
            <person name="Poulain J."/>
            <person name="Riccioni C."/>
            <person name="Rubini A."/>
            <person name="Sitrit Y."/>
            <person name="Splivallo R."/>
            <person name="Traeger S."/>
            <person name="Wang M."/>
            <person name="Zifcakova L."/>
            <person name="Wipf D."/>
            <person name="Zambonelli A."/>
            <person name="Paolocci F."/>
            <person name="Nowrousian M."/>
            <person name="Ottonello S."/>
            <person name="Baldrian P."/>
            <person name="Spatafora J.W."/>
            <person name="Henrissat B."/>
            <person name="Nagy L.G."/>
            <person name="Aury J.M."/>
            <person name="Wincker P."/>
            <person name="Grigoriev I.V."/>
            <person name="Bonfante P."/>
            <person name="Martin F.M."/>
        </authorList>
    </citation>
    <scope>NUCLEOTIDE SEQUENCE [LARGE SCALE GENOMIC DNA]</scope>
    <source>
        <strain evidence="21 22">CCBAS932</strain>
    </source>
</reference>
<dbReference type="PROSITE" id="PS00018">
    <property type="entry name" value="EF_HAND_1"/>
    <property type="match status" value="1"/>
</dbReference>
<evidence type="ECO:0000256" key="5">
    <source>
        <dbReference type="ARBA" id="ARBA00011159"/>
    </source>
</evidence>
<evidence type="ECO:0000256" key="14">
    <source>
        <dbReference type="ARBA" id="ARBA00023203"/>
    </source>
</evidence>
<keyword evidence="8" id="KW-0254">Endocytosis</keyword>
<evidence type="ECO:0000256" key="11">
    <source>
        <dbReference type="ARBA" id="ARBA00022837"/>
    </source>
</evidence>
<evidence type="ECO:0000256" key="6">
    <source>
        <dbReference type="ARBA" id="ARBA00022475"/>
    </source>
</evidence>
<comment type="subunit">
    <text evidence="5">Component of the PAN1 actin cytoskeleton-regulatory complex.</text>
</comment>
<dbReference type="CDD" id="cd00052">
    <property type="entry name" value="EH"/>
    <property type="match status" value="1"/>
</dbReference>
<keyword evidence="14" id="KW-0009">Actin-binding</keyword>
<keyword evidence="9" id="KW-0677">Repeat</keyword>
<dbReference type="GO" id="GO:0030479">
    <property type="term" value="C:actin cortical patch"/>
    <property type="evidence" value="ECO:0007669"/>
    <property type="project" value="UniProtKB-SubCell"/>
</dbReference>
<name>A0A3N4KJ78_9PEZI</name>